<evidence type="ECO:0000313" key="2">
    <source>
        <dbReference type="EMBL" id="KAJ8793304.1"/>
    </source>
</evidence>
<dbReference type="Proteomes" id="UP001159641">
    <property type="component" value="Unassembled WGS sequence"/>
</dbReference>
<keyword evidence="1" id="KW-0812">Transmembrane</keyword>
<organism evidence="2 3">
    <name type="scientific">Eschrichtius robustus</name>
    <name type="common">California gray whale</name>
    <name type="synonym">Eschrichtius gibbosus</name>
    <dbReference type="NCBI Taxonomy" id="9764"/>
    <lineage>
        <taxon>Eukaryota</taxon>
        <taxon>Metazoa</taxon>
        <taxon>Chordata</taxon>
        <taxon>Craniata</taxon>
        <taxon>Vertebrata</taxon>
        <taxon>Euteleostomi</taxon>
        <taxon>Mammalia</taxon>
        <taxon>Eutheria</taxon>
        <taxon>Laurasiatheria</taxon>
        <taxon>Artiodactyla</taxon>
        <taxon>Whippomorpha</taxon>
        <taxon>Cetacea</taxon>
        <taxon>Mysticeti</taxon>
        <taxon>Eschrichtiidae</taxon>
        <taxon>Eschrichtius</taxon>
    </lineage>
</organism>
<protein>
    <submittedName>
        <fullName evidence="2">Uncharacterized protein</fullName>
    </submittedName>
</protein>
<keyword evidence="1" id="KW-1133">Transmembrane helix</keyword>
<dbReference type="EMBL" id="JAIQCJ010001016">
    <property type="protein sequence ID" value="KAJ8793304.1"/>
    <property type="molecule type" value="Genomic_DNA"/>
</dbReference>
<name>A0AB34HPB5_ESCRO</name>
<reference evidence="2 3" key="1">
    <citation type="submission" date="2022-11" db="EMBL/GenBank/DDBJ databases">
        <title>Whole genome sequence of Eschrichtius robustus ER-17-0199.</title>
        <authorList>
            <person name="Bruniche-Olsen A."/>
            <person name="Black A.N."/>
            <person name="Fields C.J."/>
            <person name="Walden K."/>
            <person name="Dewoody J.A."/>
        </authorList>
    </citation>
    <scope>NUCLEOTIDE SEQUENCE [LARGE SCALE GENOMIC DNA]</scope>
    <source>
        <strain evidence="2">ER-17-0199</strain>
        <tissue evidence="2">Blubber</tissue>
    </source>
</reference>
<sequence>MKRISQDCQSGLPDNSAVKQQQLPAYQLQLSANKILSGFFATGVFCLGVGVILLLSAKTIKEVETFLMTPQHSEEKAEATSSTSQPALGAWDERFLERKGNAQPHDSAWDVSCAGRPSLEFVTEHPILKALLPPRTRLIVIS</sequence>
<evidence type="ECO:0000313" key="3">
    <source>
        <dbReference type="Proteomes" id="UP001159641"/>
    </source>
</evidence>
<evidence type="ECO:0000256" key="1">
    <source>
        <dbReference type="SAM" id="Phobius"/>
    </source>
</evidence>
<keyword evidence="1" id="KW-0472">Membrane</keyword>
<comment type="caution">
    <text evidence="2">The sequence shown here is derived from an EMBL/GenBank/DDBJ whole genome shotgun (WGS) entry which is preliminary data.</text>
</comment>
<dbReference type="AlphaFoldDB" id="A0AB34HPB5"/>
<gene>
    <name evidence="2" type="ORF">J1605_000299</name>
</gene>
<accession>A0AB34HPB5</accession>
<feature type="transmembrane region" description="Helical" evidence="1">
    <location>
        <begin position="35"/>
        <end position="55"/>
    </location>
</feature>
<keyword evidence="3" id="KW-1185">Reference proteome</keyword>
<proteinExistence type="predicted"/>